<protein>
    <submittedName>
        <fullName evidence="2">Uncharacterized protein</fullName>
    </submittedName>
</protein>
<reference evidence="2" key="1">
    <citation type="submission" date="2021-09" db="EMBL/GenBank/DDBJ databases">
        <authorList>
            <consortium name="AG Swart"/>
            <person name="Singh M."/>
            <person name="Singh A."/>
            <person name="Seah K."/>
            <person name="Emmerich C."/>
        </authorList>
    </citation>
    <scope>NUCLEOTIDE SEQUENCE</scope>
    <source>
        <strain evidence="2">ATCC30299</strain>
    </source>
</reference>
<dbReference type="EMBL" id="CAJZBQ010000016">
    <property type="protein sequence ID" value="CAG9316667.1"/>
    <property type="molecule type" value="Genomic_DNA"/>
</dbReference>
<evidence type="ECO:0000313" key="2">
    <source>
        <dbReference type="EMBL" id="CAG9316667.1"/>
    </source>
</evidence>
<comment type="caution">
    <text evidence="2">The sequence shown here is derived from an EMBL/GenBank/DDBJ whole genome shotgun (WGS) entry which is preliminary data.</text>
</comment>
<organism evidence="2 3">
    <name type="scientific">Blepharisma stoltei</name>
    <dbReference type="NCBI Taxonomy" id="1481888"/>
    <lineage>
        <taxon>Eukaryota</taxon>
        <taxon>Sar</taxon>
        <taxon>Alveolata</taxon>
        <taxon>Ciliophora</taxon>
        <taxon>Postciliodesmatophora</taxon>
        <taxon>Heterotrichea</taxon>
        <taxon>Heterotrichida</taxon>
        <taxon>Blepharismidae</taxon>
        <taxon>Blepharisma</taxon>
    </lineage>
</organism>
<name>A0AAU9IQA3_9CILI</name>
<evidence type="ECO:0000256" key="1">
    <source>
        <dbReference type="SAM" id="MobiDB-lite"/>
    </source>
</evidence>
<evidence type="ECO:0000313" key="3">
    <source>
        <dbReference type="Proteomes" id="UP001162131"/>
    </source>
</evidence>
<gene>
    <name evidence="2" type="ORF">BSTOLATCC_MIC16775</name>
</gene>
<sequence>MHHLDELNRNRALNLYLLTPEDVVPPIQRTFVVTKHQYKSILEDNAFAPLLPSSQRVKNNSSPGQEEEKSREEMLSQRRRERLRSKSNKKRMIFKDGCPTCGQEHIPVEYFNHRHICSKCREYIKTPDGSPVKIVLDRGETILALAFDERKKLKPVDHQNLMIFDRPCFASFAGPGELVVLLYDEGLTY</sequence>
<feature type="compositionally biased region" description="Basic and acidic residues" evidence="1">
    <location>
        <begin position="66"/>
        <end position="78"/>
    </location>
</feature>
<feature type="region of interest" description="Disordered" evidence="1">
    <location>
        <begin position="52"/>
        <end position="86"/>
    </location>
</feature>
<dbReference type="AlphaFoldDB" id="A0AAU9IQA3"/>
<keyword evidence="3" id="KW-1185">Reference proteome</keyword>
<dbReference type="Proteomes" id="UP001162131">
    <property type="component" value="Unassembled WGS sequence"/>
</dbReference>
<accession>A0AAU9IQA3</accession>
<feature type="compositionally biased region" description="Polar residues" evidence="1">
    <location>
        <begin position="52"/>
        <end position="64"/>
    </location>
</feature>
<proteinExistence type="predicted"/>